<dbReference type="EMBL" id="JBHSFK010000002">
    <property type="protein sequence ID" value="MFC4498384.1"/>
    <property type="molecule type" value="Genomic_DNA"/>
</dbReference>
<feature type="domain" description="BsuBI/PstI restriction endonuclease HTH" evidence="1">
    <location>
        <begin position="132"/>
        <end position="260"/>
    </location>
</feature>
<dbReference type="InterPro" id="IPR041454">
    <property type="entry name" value="BsuBI/PstI_N"/>
</dbReference>
<evidence type="ECO:0000313" key="2">
    <source>
        <dbReference type="EMBL" id="MFC4498384.1"/>
    </source>
</evidence>
<dbReference type="Proteomes" id="UP001595839">
    <property type="component" value="Unassembled WGS sequence"/>
</dbReference>
<dbReference type="RefSeq" id="WP_381167619.1">
    <property type="nucleotide sequence ID" value="NZ_JBHSFK010000002.1"/>
</dbReference>
<accession>A0ABV9AH60</accession>
<dbReference type="SUPFAM" id="SSF47413">
    <property type="entry name" value="lambda repressor-like DNA-binding domains"/>
    <property type="match status" value="1"/>
</dbReference>
<organism evidence="2 3">
    <name type="scientific">Streptomyces vulcanius</name>
    <dbReference type="NCBI Taxonomy" id="1441876"/>
    <lineage>
        <taxon>Bacteria</taxon>
        <taxon>Bacillati</taxon>
        <taxon>Actinomycetota</taxon>
        <taxon>Actinomycetes</taxon>
        <taxon>Kitasatosporales</taxon>
        <taxon>Streptomycetaceae</taxon>
        <taxon>Streptomyces</taxon>
    </lineage>
</organism>
<name>A0ABV9AH60_9ACTN</name>
<dbReference type="InterPro" id="IPR041962">
    <property type="entry name" value="BsuBI/PstI_N_sf"/>
</dbReference>
<dbReference type="InterPro" id="IPR010982">
    <property type="entry name" value="Lambda_DNA-bd_dom_sf"/>
</dbReference>
<reference evidence="3" key="1">
    <citation type="journal article" date="2019" name="Int. J. Syst. Evol. Microbiol.">
        <title>The Global Catalogue of Microorganisms (GCM) 10K type strain sequencing project: providing services to taxonomists for standard genome sequencing and annotation.</title>
        <authorList>
            <consortium name="The Broad Institute Genomics Platform"/>
            <consortium name="The Broad Institute Genome Sequencing Center for Infectious Disease"/>
            <person name="Wu L."/>
            <person name="Ma J."/>
        </authorList>
    </citation>
    <scope>NUCLEOTIDE SEQUENCE [LARGE SCALE GENOMIC DNA]</scope>
    <source>
        <strain evidence="3">CGMCC 4.7177</strain>
    </source>
</reference>
<dbReference type="Pfam" id="PF17728">
    <property type="entry name" value="BsuBI_PstI_RE_N"/>
    <property type="match status" value="1"/>
</dbReference>
<evidence type="ECO:0000313" key="3">
    <source>
        <dbReference type="Proteomes" id="UP001595839"/>
    </source>
</evidence>
<proteinExistence type="predicted"/>
<evidence type="ECO:0000259" key="1">
    <source>
        <dbReference type="Pfam" id="PF17728"/>
    </source>
</evidence>
<keyword evidence="3" id="KW-1185">Reference proteome</keyword>
<sequence length="274" mass="31560">MGDYVGRRPEPLDAGNPQHAFALRLRQLRDTAGAAGDTKATCQRAGISPTTYYAWLAGKQLPGRDALERVVKAWGGEVAEWLELRGRTEETLAMLAVQQRALAPLPHPSARFQEVETQERSVLPPGTSAHARLREARELLRILGFLDEAAGERSALVFLSLLNLTPDRDWRQVERPVRQTTDAMQWIGEFYGVHYKPNTREAIRRHTLHEFREKALIVWNPDNPNRPVNSPKWCFQLSDMYFPLIHSYKRKYFWRELADFWGRVGHGFFRGESR</sequence>
<gene>
    <name evidence="2" type="ORF">ACFPIH_02405</name>
</gene>
<comment type="caution">
    <text evidence="2">The sequence shown here is derived from an EMBL/GenBank/DDBJ whole genome shotgun (WGS) entry which is preliminary data.</text>
</comment>
<dbReference type="Gene3D" id="1.10.10.1820">
    <property type="entry name" value="BsuBI/PstI restriction endonuclease-like"/>
    <property type="match status" value="1"/>
</dbReference>
<protein>
    <submittedName>
        <fullName evidence="2">Helix-turn-helix domain-containing protein</fullName>
    </submittedName>
</protein>